<comment type="subcellular location">
    <subcellularLocation>
        <location evidence="9">Cell membrane</location>
        <topology evidence="9">Multi-pass membrane protein</topology>
    </subcellularLocation>
</comment>
<dbReference type="UniPathway" id="UPA00665"/>
<evidence type="ECO:0000256" key="10">
    <source>
        <dbReference type="RuleBase" id="RU000594"/>
    </source>
</evidence>
<comment type="caution">
    <text evidence="12">The sequence shown here is derived from an EMBL/GenBank/DDBJ whole genome shotgun (WGS) entry which is preliminary data.</text>
</comment>
<keyword evidence="4 9" id="KW-0812">Transmembrane</keyword>
<keyword evidence="3 9" id="KW-0645">Protease</keyword>
<proteinExistence type="inferred from homology"/>
<accession>A0A1R1EPW5</accession>
<evidence type="ECO:0000256" key="2">
    <source>
        <dbReference type="ARBA" id="ARBA00022475"/>
    </source>
</evidence>
<dbReference type="GO" id="GO:0005886">
    <property type="term" value="C:plasma membrane"/>
    <property type="evidence" value="ECO:0007669"/>
    <property type="project" value="UniProtKB-SubCell"/>
</dbReference>
<name>A0A1R1EPW5_9BACL</name>
<dbReference type="EMBL" id="MRTP01000004">
    <property type="protein sequence ID" value="OMF53829.1"/>
    <property type="molecule type" value="Genomic_DNA"/>
</dbReference>
<gene>
    <name evidence="9" type="primary">lspA</name>
    <name evidence="12" type="ORF">BK138_18625</name>
</gene>
<keyword evidence="6 9" id="KW-0378">Hydrolase</keyword>
<evidence type="ECO:0000256" key="9">
    <source>
        <dbReference type="HAMAP-Rule" id="MF_00161"/>
    </source>
</evidence>
<evidence type="ECO:0000256" key="3">
    <source>
        <dbReference type="ARBA" id="ARBA00022670"/>
    </source>
</evidence>
<feature type="transmembrane region" description="Helical" evidence="9">
    <location>
        <begin position="121"/>
        <end position="142"/>
    </location>
</feature>
<dbReference type="AlphaFoldDB" id="A0A1R1EPW5"/>
<dbReference type="PRINTS" id="PR00781">
    <property type="entry name" value="LIPOSIGPTASE"/>
</dbReference>
<feature type="transmembrane region" description="Helical" evidence="9">
    <location>
        <begin position="55"/>
        <end position="74"/>
    </location>
</feature>
<keyword evidence="7 9" id="KW-1133">Transmembrane helix</keyword>
<evidence type="ECO:0000313" key="12">
    <source>
        <dbReference type="EMBL" id="OMF53829.1"/>
    </source>
</evidence>
<evidence type="ECO:0000256" key="6">
    <source>
        <dbReference type="ARBA" id="ARBA00022801"/>
    </source>
</evidence>
<dbReference type="Pfam" id="PF01252">
    <property type="entry name" value="Peptidase_A8"/>
    <property type="match status" value="1"/>
</dbReference>
<comment type="caution">
    <text evidence="9">Lacks conserved residue(s) required for the propagation of feature annotation.</text>
</comment>
<evidence type="ECO:0000256" key="1">
    <source>
        <dbReference type="ARBA" id="ARBA00006139"/>
    </source>
</evidence>
<keyword evidence="2 9" id="KW-1003">Cell membrane</keyword>
<comment type="similarity">
    <text evidence="1 9 11">Belongs to the peptidase A8 family.</text>
</comment>
<keyword evidence="5 9" id="KW-0064">Aspartyl protease</keyword>
<dbReference type="HAMAP" id="MF_00161">
    <property type="entry name" value="LspA"/>
    <property type="match status" value="1"/>
</dbReference>
<protein>
    <recommendedName>
        <fullName evidence="9">Lipoprotein signal peptidase</fullName>
        <ecNumber evidence="9">3.4.23.36</ecNumber>
    </recommendedName>
    <alternativeName>
        <fullName evidence="9">Prolipoprotein signal peptidase</fullName>
    </alternativeName>
    <alternativeName>
        <fullName evidence="9">Signal peptidase II</fullName>
        <shortName evidence="9">SPase II</shortName>
    </alternativeName>
</protein>
<evidence type="ECO:0000256" key="4">
    <source>
        <dbReference type="ARBA" id="ARBA00022692"/>
    </source>
</evidence>
<dbReference type="InterPro" id="IPR001872">
    <property type="entry name" value="Peptidase_A8"/>
</dbReference>
<dbReference type="GO" id="GO:0006508">
    <property type="term" value="P:proteolysis"/>
    <property type="evidence" value="ECO:0007669"/>
    <property type="project" value="UniProtKB-KW"/>
</dbReference>
<keyword evidence="13" id="KW-1185">Reference proteome</keyword>
<sequence>MLFYIISLIVIAIDQLSKLWVRSSMVVGGSRPFLDPYVHFEYYQNTGAAFSSFQGYGKLFVVFAVFVTAVIIYYRTKGVLKGTWMELATGFLVGGAIGNAIDRVLFGKVTDFIVLGRMTGIMNIADIAINIGIVAIILSVIFRREPKQSYS</sequence>
<feature type="transmembrane region" description="Helical" evidence="9">
    <location>
        <begin position="83"/>
        <end position="101"/>
    </location>
</feature>
<evidence type="ECO:0000256" key="7">
    <source>
        <dbReference type="ARBA" id="ARBA00022989"/>
    </source>
</evidence>
<evidence type="ECO:0000313" key="13">
    <source>
        <dbReference type="Proteomes" id="UP000187172"/>
    </source>
</evidence>
<dbReference type="PANTHER" id="PTHR33695">
    <property type="entry name" value="LIPOPROTEIN SIGNAL PEPTIDASE"/>
    <property type="match status" value="1"/>
</dbReference>
<dbReference type="PROSITE" id="PS00855">
    <property type="entry name" value="SPASE_II"/>
    <property type="match status" value="1"/>
</dbReference>
<evidence type="ECO:0000256" key="8">
    <source>
        <dbReference type="ARBA" id="ARBA00023136"/>
    </source>
</evidence>
<comment type="pathway">
    <text evidence="9">Protein modification; lipoprotein biosynthesis (signal peptide cleavage).</text>
</comment>
<feature type="active site" evidence="9">
    <location>
        <position position="126"/>
    </location>
</feature>
<keyword evidence="8 9" id="KW-0472">Membrane</keyword>
<dbReference type="NCBIfam" id="TIGR00077">
    <property type="entry name" value="lspA"/>
    <property type="match status" value="1"/>
</dbReference>
<reference evidence="12 13" key="1">
    <citation type="submission" date="2016-11" db="EMBL/GenBank/DDBJ databases">
        <title>Paenibacillus species isolates.</title>
        <authorList>
            <person name="Beno S.M."/>
        </authorList>
    </citation>
    <scope>NUCLEOTIDE SEQUENCE [LARGE SCALE GENOMIC DNA]</scope>
    <source>
        <strain evidence="12 13">FSL R5-0378</strain>
    </source>
</reference>
<dbReference type="PANTHER" id="PTHR33695:SF1">
    <property type="entry name" value="LIPOPROTEIN SIGNAL PEPTIDASE"/>
    <property type="match status" value="1"/>
</dbReference>
<feature type="active site" evidence="9">
    <location>
        <position position="111"/>
    </location>
</feature>
<evidence type="ECO:0000256" key="11">
    <source>
        <dbReference type="RuleBase" id="RU004181"/>
    </source>
</evidence>
<comment type="catalytic activity">
    <reaction evidence="9 10">
        <text>Release of signal peptides from bacterial membrane prolipoproteins. Hydrolyzes -Xaa-Yaa-Zaa-|-(S,diacylglyceryl)Cys-, in which Xaa is hydrophobic (preferably Leu), and Yaa (Ala or Ser) and Zaa (Gly or Ala) have small, neutral side chains.</text>
        <dbReference type="EC" id="3.4.23.36"/>
    </reaction>
</comment>
<dbReference type="Proteomes" id="UP000187172">
    <property type="component" value="Unassembled WGS sequence"/>
</dbReference>
<dbReference type="GO" id="GO:0004190">
    <property type="term" value="F:aspartic-type endopeptidase activity"/>
    <property type="evidence" value="ECO:0007669"/>
    <property type="project" value="UniProtKB-UniRule"/>
</dbReference>
<dbReference type="EC" id="3.4.23.36" evidence="9"/>
<dbReference type="STRING" id="297318.BK138_18625"/>
<comment type="function">
    <text evidence="9 10">This protein specifically catalyzes the removal of signal peptides from prolipoproteins.</text>
</comment>
<organism evidence="12 13">
    <name type="scientific">Paenibacillus rhizosphaerae</name>
    <dbReference type="NCBI Taxonomy" id="297318"/>
    <lineage>
        <taxon>Bacteria</taxon>
        <taxon>Bacillati</taxon>
        <taxon>Bacillota</taxon>
        <taxon>Bacilli</taxon>
        <taxon>Bacillales</taxon>
        <taxon>Paenibacillaceae</taxon>
        <taxon>Paenibacillus</taxon>
    </lineage>
</organism>
<evidence type="ECO:0000256" key="5">
    <source>
        <dbReference type="ARBA" id="ARBA00022750"/>
    </source>
</evidence>